<protein>
    <submittedName>
        <fullName evidence="2">Uncharacterized protein</fullName>
    </submittedName>
</protein>
<proteinExistence type="predicted"/>
<feature type="compositionally biased region" description="Polar residues" evidence="1">
    <location>
        <begin position="123"/>
        <end position="148"/>
    </location>
</feature>
<organism evidence="2 3">
    <name type="scientific">Sphaeroforma arctica JP610</name>
    <dbReference type="NCBI Taxonomy" id="667725"/>
    <lineage>
        <taxon>Eukaryota</taxon>
        <taxon>Ichthyosporea</taxon>
        <taxon>Ichthyophonida</taxon>
        <taxon>Sphaeroforma</taxon>
    </lineage>
</organism>
<feature type="compositionally biased region" description="Basic and acidic residues" evidence="1">
    <location>
        <begin position="419"/>
        <end position="432"/>
    </location>
</feature>
<feature type="compositionally biased region" description="Low complexity" evidence="1">
    <location>
        <begin position="1"/>
        <end position="23"/>
    </location>
</feature>
<dbReference type="EMBL" id="KQ243997">
    <property type="protein sequence ID" value="KNC74900.1"/>
    <property type="molecule type" value="Genomic_DNA"/>
</dbReference>
<dbReference type="RefSeq" id="XP_014148802.1">
    <property type="nucleotide sequence ID" value="XM_014293327.1"/>
</dbReference>
<keyword evidence="3" id="KW-1185">Reference proteome</keyword>
<sequence length="515" mass="54603">AAAKTGTTGARASAVSIHSSHIAPDAQGLLSPGPSRPSKGAVKSNGSKPKGTISKGADSEKTITKPARSKSVGEVLLTPQAQDKGHSRPKSPNARANEKLHTNQNITHKHAHTHAPPPRRSINRSISNDTGGDTPSISSSAMHANSGPSFSVGNGMGMGLARGSTASVISAAADDMAMCFVTEARRGSANIALQNTEGMEAIGVGVHAMNHCTVCGSPISICIIDKERGKCTLVKSQSNPDPSSDDIKIEPKGIAITGGRVEDACKCAVPVPGPAPVDSHQILDDKAHENILIQTDGGTDTPAQAYNSGSTEQVALKSSTDQDKSRTNVYTNFDASVSNSMSRTMEVEMAKEHVLAGADEDSVTGAQYINARYDSIKVNSPTPTASQASVDPQSMENTGLLTSQKAAVKVGERLDEEAVLKSDNEQSLKKSDGALPHMPAESDSRHSRRSMISIYKPSAKKRVLKKFFDYKRVTANVFQPPRLIHSYDNSQHDLEVKAGWTELFYDLVYIGAFIR</sequence>
<feature type="region of interest" description="Disordered" evidence="1">
    <location>
        <begin position="1"/>
        <end position="148"/>
    </location>
</feature>
<evidence type="ECO:0000313" key="2">
    <source>
        <dbReference type="EMBL" id="KNC74900.1"/>
    </source>
</evidence>
<name>A0A0L0FDR7_9EUKA</name>
<evidence type="ECO:0000313" key="3">
    <source>
        <dbReference type="Proteomes" id="UP000054560"/>
    </source>
</evidence>
<feature type="non-terminal residue" evidence="2">
    <location>
        <position position="1"/>
    </location>
</feature>
<dbReference type="GeneID" id="25913068"/>
<dbReference type="AlphaFoldDB" id="A0A0L0FDR7"/>
<reference evidence="2 3" key="1">
    <citation type="submission" date="2011-02" db="EMBL/GenBank/DDBJ databases">
        <title>The Genome Sequence of Sphaeroforma arctica JP610.</title>
        <authorList>
            <consortium name="The Broad Institute Genome Sequencing Platform"/>
            <person name="Russ C."/>
            <person name="Cuomo C."/>
            <person name="Young S.K."/>
            <person name="Zeng Q."/>
            <person name="Gargeya S."/>
            <person name="Alvarado L."/>
            <person name="Berlin A."/>
            <person name="Chapman S.B."/>
            <person name="Chen Z."/>
            <person name="Freedman E."/>
            <person name="Gellesch M."/>
            <person name="Goldberg J."/>
            <person name="Griggs A."/>
            <person name="Gujja S."/>
            <person name="Heilman E."/>
            <person name="Heiman D."/>
            <person name="Howarth C."/>
            <person name="Mehta T."/>
            <person name="Neiman D."/>
            <person name="Pearson M."/>
            <person name="Roberts A."/>
            <person name="Saif S."/>
            <person name="Shea T."/>
            <person name="Shenoy N."/>
            <person name="Sisk P."/>
            <person name="Stolte C."/>
            <person name="Sykes S."/>
            <person name="White J."/>
            <person name="Yandava C."/>
            <person name="Burger G."/>
            <person name="Gray M.W."/>
            <person name="Holland P.W.H."/>
            <person name="King N."/>
            <person name="Lang F.B.F."/>
            <person name="Roger A.J."/>
            <person name="Ruiz-Trillo I."/>
            <person name="Haas B."/>
            <person name="Nusbaum C."/>
            <person name="Birren B."/>
        </authorList>
    </citation>
    <scope>NUCLEOTIDE SEQUENCE [LARGE SCALE GENOMIC DNA]</scope>
    <source>
        <strain evidence="2 3">JP610</strain>
    </source>
</reference>
<accession>A0A0L0FDR7</accession>
<dbReference type="Proteomes" id="UP000054560">
    <property type="component" value="Unassembled WGS sequence"/>
</dbReference>
<gene>
    <name evidence="2" type="ORF">SARC_12564</name>
</gene>
<evidence type="ECO:0000256" key="1">
    <source>
        <dbReference type="SAM" id="MobiDB-lite"/>
    </source>
</evidence>
<feature type="region of interest" description="Disordered" evidence="1">
    <location>
        <begin position="419"/>
        <end position="449"/>
    </location>
</feature>